<reference evidence="2" key="1">
    <citation type="journal article" date="2017" name="Nat. Ecol. Evol.">
        <title>Genome expansion and lineage-specific genetic innovations in the forest pathogenic fungi Armillaria.</title>
        <authorList>
            <person name="Sipos G."/>
            <person name="Prasanna A.N."/>
            <person name="Walter M.C."/>
            <person name="O'Connor E."/>
            <person name="Balint B."/>
            <person name="Krizsan K."/>
            <person name="Kiss B."/>
            <person name="Hess J."/>
            <person name="Varga T."/>
            <person name="Slot J."/>
            <person name="Riley R."/>
            <person name="Boka B."/>
            <person name="Rigling D."/>
            <person name="Barry K."/>
            <person name="Lee J."/>
            <person name="Mihaltcheva S."/>
            <person name="LaButti K."/>
            <person name="Lipzen A."/>
            <person name="Waldron R."/>
            <person name="Moloney N.M."/>
            <person name="Sperisen C."/>
            <person name="Kredics L."/>
            <person name="Vagvoelgyi C."/>
            <person name="Patrignani A."/>
            <person name="Fitzpatrick D."/>
            <person name="Nagy I."/>
            <person name="Doyle S."/>
            <person name="Anderson J.B."/>
            <person name="Grigoriev I.V."/>
            <person name="Gueldener U."/>
            <person name="Muensterkoetter M."/>
            <person name="Nagy L.G."/>
        </authorList>
    </citation>
    <scope>NUCLEOTIDE SEQUENCE [LARGE SCALE GENOMIC DNA]</scope>
    <source>
        <strain evidence="2">Ar21-2</strain>
    </source>
</reference>
<evidence type="ECO:0000313" key="1">
    <source>
        <dbReference type="EMBL" id="PBK80394.1"/>
    </source>
</evidence>
<name>A0A2H3CGD3_ARMGA</name>
<accession>A0A2H3CGD3</accession>
<dbReference type="InParanoid" id="A0A2H3CGD3"/>
<evidence type="ECO:0000313" key="2">
    <source>
        <dbReference type="Proteomes" id="UP000217790"/>
    </source>
</evidence>
<sequence>MIAIRNDQILSIDQKCQVYQKCQFRYYLISSGHNSFPFYLIFFSRISINAFHRSVYLSGLTLPCQN</sequence>
<keyword evidence="2" id="KW-1185">Reference proteome</keyword>
<dbReference type="EMBL" id="KZ293746">
    <property type="protein sequence ID" value="PBK80394.1"/>
    <property type="molecule type" value="Genomic_DNA"/>
</dbReference>
<dbReference type="AlphaFoldDB" id="A0A2H3CGD3"/>
<dbReference type="Proteomes" id="UP000217790">
    <property type="component" value="Unassembled WGS sequence"/>
</dbReference>
<gene>
    <name evidence="1" type="ORF">ARMGADRAFT_78978</name>
</gene>
<proteinExistence type="predicted"/>
<protein>
    <submittedName>
        <fullName evidence="1">Uncharacterized protein</fullName>
    </submittedName>
</protein>
<organism evidence="1 2">
    <name type="scientific">Armillaria gallica</name>
    <name type="common">Bulbous honey fungus</name>
    <name type="synonym">Armillaria bulbosa</name>
    <dbReference type="NCBI Taxonomy" id="47427"/>
    <lineage>
        <taxon>Eukaryota</taxon>
        <taxon>Fungi</taxon>
        <taxon>Dikarya</taxon>
        <taxon>Basidiomycota</taxon>
        <taxon>Agaricomycotina</taxon>
        <taxon>Agaricomycetes</taxon>
        <taxon>Agaricomycetidae</taxon>
        <taxon>Agaricales</taxon>
        <taxon>Marasmiineae</taxon>
        <taxon>Physalacriaceae</taxon>
        <taxon>Armillaria</taxon>
    </lineage>
</organism>